<evidence type="ECO:0000256" key="12">
    <source>
        <dbReference type="ARBA" id="ARBA00023166"/>
    </source>
</evidence>
<dbReference type="Gene3D" id="3.40.50.80">
    <property type="entry name" value="Nucleotide-binding domain of ferredoxin-NADP reductase (FNR) module"/>
    <property type="match status" value="1"/>
</dbReference>
<dbReference type="HAMAP" id="MF_03212">
    <property type="entry name" value="NCPR"/>
    <property type="match status" value="1"/>
</dbReference>
<keyword evidence="14" id="KW-1003">Cell membrane</keyword>
<gene>
    <name evidence="19" type="ORF">DM01DRAFT_1333568</name>
</gene>
<proteinExistence type="inferred from homology"/>
<evidence type="ECO:0000256" key="5">
    <source>
        <dbReference type="ARBA" id="ARBA00022827"/>
    </source>
</evidence>
<protein>
    <recommendedName>
        <fullName evidence="14 15">NADPH--cytochrome P450 reductase</fullName>
        <shortName evidence="14">CPR</shortName>
        <shortName evidence="14">P450R</shortName>
        <ecNumber evidence="14 15">1.6.2.4</ecNumber>
    </recommendedName>
</protein>
<dbReference type="InterPro" id="IPR039261">
    <property type="entry name" value="FNR_nucleotide-bd"/>
</dbReference>
<dbReference type="SUPFAM" id="SSF52218">
    <property type="entry name" value="Flavoproteins"/>
    <property type="match status" value="1"/>
</dbReference>
<dbReference type="Pfam" id="PF00667">
    <property type="entry name" value="FAD_binding_1"/>
    <property type="match status" value="1"/>
</dbReference>
<feature type="binding site" evidence="14">
    <location>
        <begin position="164"/>
        <end position="173"/>
    </location>
    <ligand>
        <name>FMN</name>
        <dbReference type="ChEBI" id="CHEBI:58210"/>
    </ligand>
</feature>
<dbReference type="FunFam" id="3.40.50.360:FF:000024">
    <property type="entry name" value="NADPH--cytochrome P450 reductase"/>
    <property type="match status" value="1"/>
</dbReference>
<dbReference type="PANTHER" id="PTHR19384">
    <property type="entry name" value="NITRIC OXIDE SYNTHASE-RELATED"/>
    <property type="match status" value="1"/>
</dbReference>
<dbReference type="InterPro" id="IPR001433">
    <property type="entry name" value="OxRdtase_FAD/NAD-bd"/>
</dbReference>
<keyword evidence="12 14" id="KW-1207">Sterol metabolism</keyword>
<comment type="similarity">
    <text evidence="14">Belongs to the NADPH--cytochrome P450 reductase family.</text>
</comment>
<dbReference type="PIRSF" id="PIRSF000208">
    <property type="entry name" value="P450R"/>
    <property type="match status" value="1"/>
</dbReference>
<keyword evidence="8" id="KW-1133">Transmembrane helix</keyword>
<dbReference type="EMBL" id="MCGT01000006">
    <property type="protein sequence ID" value="ORX58970.1"/>
    <property type="molecule type" value="Genomic_DNA"/>
</dbReference>
<keyword evidence="14" id="KW-0443">Lipid metabolism</keyword>
<dbReference type="GO" id="GO:0005829">
    <property type="term" value="C:cytosol"/>
    <property type="evidence" value="ECO:0007669"/>
    <property type="project" value="TreeGrafter"/>
</dbReference>
<evidence type="ECO:0000256" key="7">
    <source>
        <dbReference type="ARBA" id="ARBA00022955"/>
    </source>
</evidence>
<evidence type="ECO:0000256" key="2">
    <source>
        <dbReference type="ARBA" id="ARBA00022643"/>
    </source>
</evidence>
<dbReference type="GO" id="GO:0005741">
    <property type="term" value="C:mitochondrial outer membrane"/>
    <property type="evidence" value="ECO:0007669"/>
    <property type="project" value="UniProtKB-SubCell"/>
</dbReference>
<dbReference type="Gene3D" id="2.40.30.10">
    <property type="entry name" value="Translation factors"/>
    <property type="match status" value="2"/>
</dbReference>
<feature type="binding site" evidence="14">
    <location>
        <begin position="618"/>
        <end position="619"/>
    </location>
    <ligand>
        <name>NADP(+)</name>
        <dbReference type="ChEBI" id="CHEBI:58349"/>
    </ligand>
</feature>
<evidence type="ECO:0000256" key="8">
    <source>
        <dbReference type="ARBA" id="ARBA00022989"/>
    </source>
</evidence>
<dbReference type="CDD" id="cd06204">
    <property type="entry name" value="CYPOR"/>
    <property type="match status" value="1"/>
</dbReference>
<evidence type="ECO:0000256" key="9">
    <source>
        <dbReference type="ARBA" id="ARBA00023002"/>
    </source>
</evidence>
<dbReference type="PANTHER" id="PTHR19384:SF17">
    <property type="entry name" value="NADPH--CYTOCHROME P450 REDUCTASE"/>
    <property type="match status" value="1"/>
</dbReference>
<feature type="region of interest" description="Disordered" evidence="16">
    <location>
        <begin position="25"/>
        <end position="46"/>
    </location>
</feature>
<dbReference type="GO" id="GO:0050660">
    <property type="term" value="F:flavin adenine dinucleotide binding"/>
    <property type="evidence" value="ECO:0007669"/>
    <property type="project" value="UniProtKB-UniRule"/>
</dbReference>
<dbReference type="OrthoDB" id="1856718at2759"/>
<feature type="binding site" evidence="14">
    <location>
        <position position="289"/>
    </location>
    <ligand>
        <name>NADP(+)</name>
        <dbReference type="ChEBI" id="CHEBI:58349"/>
    </ligand>
</feature>
<keyword evidence="14" id="KW-0496">Mitochondrion</keyword>
<keyword evidence="20" id="KW-1185">Reference proteome</keyword>
<dbReference type="Proteomes" id="UP000242146">
    <property type="component" value="Unassembled WGS sequence"/>
</dbReference>
<evidence type="ECO:0000256" key="3">
    <source>
        <dbReference type="ARBA" id="ARBA00022692"/>
    </source>
</evidence>
<name>A0A1X2GQI1_9FUNG</name>
<evidence type="ECO:0000259" key="17">
    <source>
        <dbReference type="PROSITE" id="PS50902"/>
    </source>
</evidence>
<dbReference type="InterPro" id="IPR008254">
    <property type="entry name" value="Flavodoxin/NO_synth"/>
</dbReference>
<keyword evidence="10 14" id="KW-0756">Sterol biosynthesis</keyword>
<keyword evidence="2 14" id="KW-0288">FMN</keyword>
<reference evidence="19 20" key="1">
    <citation type="submission" date="2016-07" db="EMBL/GenBank/DDBJ databases">
        <title>Pervasive Adenine N6-methylation of Active Genes in Fungi.</title>
        <authorList>
            <consortium name="DOE Joint Genome Institute"/>
            <person name="Mondo S.J."/>
            <person name="Dannebaum R.O."/>
            <person name="Kuo R.C."/>
            <person name="Labutti K."/>
            <person name="Haridas S."/>
            <person name="Kuo A."/>
            <person name="Salamov A."/>
            <person name="Ahrendt S.R."/>
            <person name="Lipzen A."/>
            <person name="Sullivan W."/>
            <person name="Andreopoulos W.B."/>
            <person name="Clum A."/>
            <person name="Lindquist E."/>
            <person name="Daum C."/>
            <person name="Ramamoorthy G.K."/>
            <person name="Gryganskyi A."/>
            <person name="Culley D."/>
            <person name="Magnuson J.K."/>
            <person name="James T.Y."/>
            <person name="O'Malley M.A."/>
            <person name="Stajich J.E."/>
            <person name="Spatafora J.W."/>
            <person name="Visel A."/>
            <person name="Grigoriev I.V."/>
        </authorList>
    </citation>
    <scope>NUCLEOTIDE SEQUENCE [LARGE SCALE GENOMIC DNA]</scope>
    <source>
        <strain evidence="19 20">NRRL 3301</strain>
    </source>
</reference>
<accession>A0A1X2GQI1</accession>
<comment type="caution">
    <text evidence="14">Lacks conserved residue(s) required for the propagation of feature annotation.</text>
</comment>
<dbReference type="GO" id="GO:0006696">
    <property type="term" value="P:ergosterol biosynthetic process"/>
    <property type="evidence" value="ECO:0007669"/>
    <property type="project" value="UniProtKB-UniRule"/>
</dbReference>
<dbReference type="SUPFAM" id="SSF63380">
    <property type="entry name" value="Riboflavin synthase domain-like"/>
    <property type="match status" value="1"/>
</dbReference>
<keyword evidence="13 14" id="KW-0753">Steroid metabolism</keyword>
<keyword evidence="4 14" id="KW-0256">Endoplasmic reticulum</keyword>
<evidence type="ECO:0000313" key="20">
    <source>
        <dbReference type="Proteomes" id="UP000242146"/>
    </source>
</evidence>
<comment type="similarity">
    <text evidence="14">In the N-terminal section; belongs to the flavodoxin family.</text>
</comment>
<feature type="binding site" evidence="14">
    <location>
        <begin position="488"/>
        <end position="491"/>
    </location>
    <ligand>
        <name>FAD</name>
        <dbReference type="ChEBI" id="CHEBI:57692"/>
    </ligand>
</feature>
<keyword evidence="7 14" id="KW-0752">Steroid biosynthesis</keyword>
<evidence type="ECO:0000256" key="1">
    <source>
        <dbReference type="ARBA" id="ARBA00022630"/>
    </source>
</evidence>
<dbReference type="InterPro" id="IPR023173">
    <property type="entry name" value="NADPH_Cyt_P450_Rdtase_alpha"/>
</dbReference>
<feature type="binding site" evidence="14">
    <location>
        <begin position="452"/>
        <end position="455"/>
    </location>
    <ligand>
        <name>FAD</name>
        <dbReference type="ChEBI" id="CHEBI:57692"/>
    </ligand>
</feature>
<keyword evidence="11 14" id="KW-0472">Membrane</keyword>
<organism evidence="19 20">
    <name type="scientific">Hesseltinella vesiculosa</name>
    <dbReference type="NCBI Taxonomy" id="101127"/>
    <lineage>
        <taxon>Eukaryota</taxon>
        <taxon>Fungi</taxon>
        <taxon>Fungi incertae sedis</taxon>
        <taxon>Mucoromycota</taxon>
        <taxon>Mucoromycotina</taxon>
        <taxon>Mucoromycetes</taxon>
        <taxon>Mucorales</taxon>
        <taxon>Cunninghamellaceae</taxon>
        <taxon>Hesseltinella</taxon>
    </lineage>
</organism>
<dbReference type="STRING" id="101127.A0A1X2GQI1"/>
<dbReference type="InterPro" id="IPR017938">
    <property type="entry name" value="Riboflavin_synthase-like_b-brl"/>
</dbReference>
<comment type="similarity">
    <text evidence="14 15">In the C-terminal section; belongs to the flavoprotein pyridine nucleotide cytochrome reductase family.</text>
</comment>
<keyword evidence="3" id="KW-0812">Transmembrane</keyword>
<dbReference type="Pfam" id="PF00175">
    <property type="entry name" value="NAD_binding_1"/>
    <property type="match status" value="1"/>
</dbReference>
<dbReference type="SUPFAM" id="SSF52343">
    <property type="entry name" value="Ferredoxin reductase-like, C-terminal NADP-linked domain"/>
    <property type="match status" value="1"/>
</dbReference>
<keyword evidence="5 14" id="KW-0274">FAD</keyword>
<dbReference type="Gene3D" id="1.20.990.10">
    <property type="entry name" value="NADPH-cytochrome p450 Reductase, Chain A, domain 3"/>
    <property type="match status" value="1"/>
</dbReference>
<evidence type="ECO:0000256" key="15">
    <source>
        <dbReference type="PIRNR" id="PIRNR000208"/>
    </source>
</evidence>
<dbReference type="PRINTS" id="PR00369">
    <property type="entry name" value="FLAVODOXIN"/>
</dbReference>
<dbReference type="AlphaFoldDB" id="A0A1X2GQI1"/>
<dbReference type="InterPro" id="IPR001709">
    <property type="entry name" value="Flavoprot_Pyr_Nucl_cyt_Rdtase"/>
</dbReference>
<keyword evidence="1 14" id="KW-0285">Flavoprotein</keyword>
<dbReference type="GO" id="GO:0010181">
    <property type="term" value="F:FMN binding"/>
    <property type="evidence" value="ECO:0007669"/>
    <property type="project" value="UniProtKB-UniRule"/>
</dbReference>
<evidence type="ECO:0000256" key="13">
    <source>
        <dbReference type="ARBA" id="ARBA00023221"/>
    </source>
</evidence>
<keyword evidence="6 14" id="KW-0521">NADP</keyword>
<evidence type="ECO:0000256" key="4">
    <source>
        <dbReference type="ARBA" id="ARBA00022824"/>
    </source>
</evidence>
<dbReference type="InterPro" id="IPR029039">
    <property type="entry name" value="Flavoprotein-like_sf"/>
</dbReference>
<evidence type="ECO:0000256" key="6">
    <source>
        <dbReference type="ARBA" id="ARBA00022857"/>
    </source>
</evidence>
<sequence length="699" mass="77620">MIVLGTVGLGLVAWLTRKVFFSKGTSSSSNYVSSPPPIATPNAPKKPERNFVKIMEQQGRKVIFFYGSQTGTAEDFAARLAKDCHQKYGVSAMTADIEAYDMSYLDTVPADSLAVFVVATYGEGEPTDNAVDFWEFLMDDSPQFSGMDNMDSPLSNLRFVVFGLGNKTYEHYNAVARRLDERFTALGATRIGERGEGDDDSSLEEDFLAWQEGMWPAFCQALGVDENNAKSGPREPIYAVEELASFDADDVYYGDLTERSTSEQIVYDAKRPFNAPLTSRELFKEGNDRHCLHLDIDISGTNLTYQTGDHVAIWPTNNDDQVQRLAALLGLKERLDTVIMVKATDPAASKQYPFPAPTTYRAIFAHYLDICAIPSRQALSQLVEFAPEGQVREALTTLASDKDQYRLHVHEAVRNLGEVLEHVLGSASSDAGAFSQVPFDLIVECVSRLQPRYYSISSSSKESPHIISATAVTLSYQPDPTPERTVYGVNTNYLYHIHATVHQLPSPGPAYDLAGSRGALYDAAQSICKLPVHVRRSQFKLPRNSSLPVIMVGPGTGVAPFRGFVRERVALKNDGKQVGPTVLFFGCRHSQQDYLYGDEWPELFATLGGESQMINAFSRETEQKVYVQHRLKEHGEAMWALIEKGAFIYVCGDAKHMAHDVQEVFIGLAETYGGRTKERAGAFIKQLRTSGRYQEDVWS</sequence>
<feature type="binding site" evidence="14">
    <location>
        <begin position="119"/>
        <end position="122"/>
    </location>
    <ligand>
        <name>FMN</name>
        <dbReference type="ChEBI" id="CHEBI:58210"/>
    </ligand>
</feature>
<dbReference type="InterPro" id="IPR001094">
    <property type="entry name" value="Flavdoxin-like"/>
</dbReference>
<feature type="binding site" evidence="14">
    <location>
        <begin position="624"/>
        <end position="628"/>
    </location>
    <ligand>
        <name>NADP(+)</name>
        <dbReference type="ChEBI" id="CHEBI:58349"/>
    </ligand>
</feature>
<dbReference type="Gene3D" id="3.40.50.360">
    <property type="match status" value="1"/>
</dbReference>
<dbReference type="PROSITE" id="PS50902">
    <property type="entry name" value="FLAVODOXIN_LIKE"/>
    <property type="match status" value="1"/>
</dbReference>
<dbReference type="GO" id="GO:0005886">
    <property type="term" value="C:plasma membrane"/>
    <property type="evidence" value="ECO:0007669"/>
    <property type="project" value="UniProtKB-SubCell"/>
</dbReference>
<comment type="subcellular location">
    <subcellularLocation>
        <location evidence="14">Endoplasmic reticulum membrane</location>
        <topology evidence="14">Single-pass membrane protein</topology>
        <orientation evidence="14">Cytoplasmic side</orientation>
    </subcellularLocation>
    <subcellularLocation>
        <location evidence="14">Mitochondrion outer membrane</location>
        <topology evidence="14">Single-pass membrane protein</topology>
        <orientation evidence="14">Cytoplasmic side</orientation>
    </subcellularLocation>
    <subcellularLocation>
        <location evidence="14">Cell membrane</location>
        <topology evidence="14">Single-pass membrane protein</topology>
        <orientation evidence="14">Cytoplasmic side</orientation>
    </subcellularLocation>
</comment>
<comment type="cofactor">
    <cofactor evidence="14">
        <name>FAD</name>
        <dbReference type="ChEBI" id="CHEBI:57692"/>
    </cofactor>
    <text evidence="14">Binds 1 FAD per monomer.</text>
</comment>
<feature type="binding site" evidence="14">
    <location>
        <position position="556"/>
    </location>
    <ligand>
        <name>NADP(+)</name>
        <dbReference type="ChEBI" id="CHEBI:58349"/>
    </ligand>
</feature>
<feature type="domain" description="Flavodoxin-like" evidence="17">
    <location>
        <begin position="62"/>
        <end position="215"/>
    </location>
</feature>
<feature type="binding site" evidence="14">
    <location>
        <begin position="68"/>
        <end position="73"/>
    </location>
    <ligand>
        <name>FMN</name>
        <dbReference type="ChEBI" id="CHEBI:58210"/>
    </ligand>
</feature>
<evidence type="ECO:0000256" key="10">
    <source>
        <dbReference type="ARBA" id="ARBA00023011"/>
    </source>
</evidence>
<dbReference type="PROSITE" id="PS51384">
    <property type="entry name" value="FAD_FR"/>
    <property type="match status" value="1"/>
</dbReference>
<dbReference type="PRINTS" id="PR00371">
    <property type="entry name" value="FPNCR"/>
</dbReference>
<evidence type="ECO:0000313" key="19">
    <source>
        <dbReference type="EMBL" id="ORX58970.1"/>
    </source>
</evidence>
<evidence type="ECO:0000256" key="16">
    <source>
        <dbReference type="SAM" id="MobiDB-lite"/>
    </source>
</evidence>
<feature type="binding site" evidence="14">
    <location>
        <position position="476"/>
    </location>
    <ligand>
        <name>FAD</name>
        <dbReference type="ChEBI" id="CHEBI:57692"/>
    </ligand>
</feature>
<dbReference type="GO" id="GO:0050661">
    <property type="term" value="F:NADP binding"/>
    <property type="evidence" value="ECO:0007669"/>
    <property type="project" value="UniProtKB-UniRule"/>
</dbReference>
<dbReference type="InterPro" id="IPR017927">
    <property type="entry name" value="FAD-bd_FR_type"/>
</dbReference>
<dbReference type="GO" id="GO:0003958">
    <property type="term" value="F:NADPH-hemoprotein reductase activity"/>
    <property type="evidence" value="ECO:0007669"/>
    <property type="project" value="UniProtKB-UniRule"/>
</dbReference>
<dbReference type="Pfam" id="PF00258">
    <property type="entry name" value="Flavodoxin_1"/>
    <property type="match status" value="1"/>
</dbReference>
<dbReference type="FunFam" id="3.40.50.80:FF:000001">
    <property type="entry name" value="NADPH--cytochrome P450 reductase 1"/>
    <property type="match status" value="1"/>
</dbReference>
<comment type="caution">
    <text evidence="19">The sequence shown here is derived from an EMBL/GenBank/DDBJ whole genome shotgun (WGS) entry which is preliminary data.</text>
</comment>
<comment type="cofactor">
    <cofactor evidence="14">
        <name>FMN</name>
        <dbReference type="ChEBI" id="CHEBI:58210"/>
    </cofactor>
    <text evidence="14">Binds 1 FMN per monomer.</text>
</comment>
<evidence type="ECO:0000259" key="18">
    <source>
        <dbReference type="PROSITE" id="PS51384"/>
    </source>
</evidence>
<keyword evidence="14" id="KW-0444">Lipid biosynthesis</keyword>
<dbReference type="InterPro" id="IPR023208">
    <property type="entry name" value="P450R"/>
</dbReference>
<evidence type="ECO:0000256" key="14">
    <source>
        <dbReference type="HAMAP-Rule" id="MF_03212"/>
    </source>
</evidence>
<dbReference type="EC" id="1.6.2.4" evidence="14 15"/>
<comment type="catalytic activity">
    <reaction evidence="14 15">
        <text>2 oxidized [cytochrome P450] + NADPH = 2 reduced [cytochrome P450] + NADP(+) + H(+)</text>
        <dbReference type="Rhea" id="RHEA:24040"/>
        <dbReference type="Rhea" id="RHEA-COMP:14627"/>
        <dbReference type="Rhea" id="RHEA-COMP:14628"/>
        <dbReference type="ChEBI" id="CHEBI:15378"/>
        <dbReference type="ChEBI" id="CHEBI:55376"/>
        <dbReference type="ChEBI" id="CHEBI:57783"/>
        <dbReference type="ChEBI" id="CHEBI:58349"/>
        <dbReference type="ChEBI" id="CHEBI:60344"/>
        <dbReference type="EC" id="1.6.2.4"/>
    </reaction>
</comment>
<dbReference type="GO" id="GO:0005789">
    <property type="term" value="C:endoplasmic reticulum membrane"/>
    <property type="evidence" value="ECO:0007669"/>
    <property type="project" value="UniProtKB-SubCell"/>
</dbReference>
<evidence type="ECO:0000256" key="11">
    <source>
        <dbReference type="ARBA" id="ARBA00023136"/>
    </source>
</evidence>
<dbReference type="InterPro" id="IPR003097">
    <property type="entry name" value="CysJ-like_FAD-binding"/>
</dbReference>
<comment type="function">
    <text evidence="14">This enzyme is required for electron transfer from NADP to cytochrome P450 in microsomes. It can also provide electron transfer to heme oxygenase and cytochrome B5. Involved in ergosterol biosynthesis.</text>
</comment>
<feature type="binding site" evidence="14">
    <location>
        <position position="199"/>
    </location>
    <ligand>
        <name>FMN</name>
        <dbReference type="ChEBI" id="CHEBI:58210"/>
    </ligand>
</feature>
<feature type="binding site" evidence="14">
    <location>
        <begin position="470"/>
        <end position="472"/>
    </location>
    <ligand>
        <name>FAD</name>
        <dbReference type="ChEBI" id="CHEBI:57692"/>
    </ligand>
</feature>
<feature type="binding site" evidence="14">
    <location>
        <position position="698"/>
    </location>
    <ligand>
        <name>FAD</name>
        <dbReference type="ChEBI" id="CHEBI:57692"/>
    </ligand>
</feature>
<feature type="binding site" evidence="14">
    <location>
        <position position="660"/>
    </location>
    <ligand>
        <name>NADP(+)</name>
        <dbReference type="ChEBI" id="CHEBI:58349"/>
    </ligand>
</feature>
<keyword evidence="9 14" id="KW-0560">Oxidoreductase</keyword>
<feature type="domain" description="FAD-binding FR-type" evidence="18">
    <location>
        <begin position="270"/>
        <end position="542"/>
    </location>
</feature>
<keyword evidence="14" id="KW-1000">Mitochondrion outer membrane</keyword>